<proteinExistence type="evidence at transcript level"/>
<feature type="signal peptide" evidence="1">
    <location>
        <begin position="1"/>
        <end position="25"/>
    </location>
</feature>
<accession>A0A220W0B1</accession>
<dbReference type="EMBL" id="MF155243">
    <property type="protein sequence ID" value="ASK86253.1"/>
    <property type="molecule type" value="mRNA"/>
</dbReference>
<reference evidence="2" key="1">
    <citation type="journal article" date="2017" name="J. ISSAAS">
        <title>Ophiuroid Phylotranscriptomics Enables Discovery Of Novel Echinoderm Representatives Of Bilaterian Neuropeptide Families And Reconstruction Of Neuropeptide Precursor Evolution Over ~270 Million Years.</title>
        <authorList>
            <person name="Zandawala M."/>
            <person name="Yanez L.A."/>
            <person name="Moghul I."/>
            <person name="Delroisse J."/>
            <person name="Abylkassimova N."/>
            <person name="Hugall A."/>
            <person name="O'Hara T."/>
            <person name="Elphick M.R."/>
        </authorList>
    </citation>
    <scope>NUCLEOTIDE SEQUENCE</scope>
</reference>
<evidence type="ECO:0000313" key="2">
    <source>
        <dbReference type="EMBL" id="ASK86253.1"/>
    </source>
</evidence>
<protein>
    <submittedName>
        <fullName evidence="2">Melanin-concentration hormone</fullName>
    </submittedName>
</protein>
<sequence>MQVSAIILTWLAAVCLMSCYTVANAKPYHETDAQKLLQKLQELGILKEPIYNDVTPYANDEEAFAKRSSSPNDIRRYSVCYDPIKLRWRRCRGMGSKTRHYTDIQ</sequence>
<feature type="chain" id="PRO_5012374916" evidence="1">
    <location>
        <begin position="26"/>
        <end position="105"/>
    </location>
</feature>
<keyword evidence="1" id="KW-0732">Signal</keyword>
<name>A0A220W0B1_9ECHI</name>
<organism evidence="2">
    <name type="scientific">Ophionotus victoriae</name>
    <dbReference type="NCBI Taxonomy" id="667017"/>
    <lineage>
        <taxon>Eukaryota</taxon>
        <taxon>Metazoa</taxon>
        <taxon>Echinodermata</taxon>
        <taxon>Eleutherozoa</taxon>
        <taxon>Asterozoa</taxon>
        <taxon>Ophiuroidea</taxon>
        <taxon>Myophiuroidea</taxon>
        <taxon>Metophiurida</taxon>
        <taxon>Ophintegrida</taxon>
        <taxon>Amphilepidida</taxon>
        <taxon>Ophiurina</taxon>
        <taxon>Chilophiurina</taxon>
        <taxon>Ophiuridae</taxon>
        <taxon>Ophiurinae</taxon>
        <taxon>Ophionotus</taxon>
    </lineage>
</organism>
<evidence type="ECO:0000256" key="1">
    <source>
        <dbReference type="SAM" id="SignalP"/>
    </source>
</evidence>
<dbReference type="AlphaFoldDB" id="A0A220W0B1"/>